<sequence>HHGRDARTLISMRNLGLRGLDCMPPVDRCIASRVLSPDEEYLQCCHTSMAGWSVRLQAHIQALGVNVNWQKSSLTPTQQAGFIDIALDSVGILARPTAVGPDSVPAPVFSTGTGTPSSVMAEVVGDADGTLDFDTPWAASSSPHLQRWFNDGSGPRQMSGWDPVTAVPEGGPEAVDLGIPSARLLEGEVPTRQEELWGGLRDLLEA</sequence>
<dbReference type="Proteomes" id="UP001476798">
    <property type="component" value="Unassembled WGS sequence"/>
</dbReference>
<feature type="non-terminal residue" evidence="1">
    <location>
        <position position="1"/>
    </location>
</feature>
<organism evidence="1 2">
    <name type="scientific">Goodea atripinnis</name>
    <dbReference type="NCBI Taxonomy" id="208336"/>
    <lineage>
        <taxon>Eukaryota</taxon>
        <taxon>Metazoa</taxon>
        <taxon>Chordata</taxon>
        <taxon>Craniata</taxon>
        <taxon>Vertebrata</taxon>
        <taxon>Euteleostomi</taxon>
        <taxon>Actinopterygii</taxon>
        <taxon>Neopterygii</taxon>
        <taxon>Teleostei</taxon>
        <taxon>Neoteleostei</taxon>
        <taxon>Acanthomorphata</taxon>
        <taxon>Ovalentaria</taxon>
        <taxon>Atherinomorphae</taxon>
        <taxon>Cyprinodontiformes</taxon>
        <taxon>Goodeidae</taxon>
        <taxon>Goodea</taxon>
    </lineage>
</organism>
<accession>A0ABV0N2X0</accession>
<protein>
    <submittedName>
        <fullName evidence="1">Uncharacterized protein</fullName>
    </submittedName>
</protein>
<gene>
    <name evidence="1" type="ORF">GOODEAATRI_014982</name>
</gene>
<evidence type="ECO:0000313" key="2">
    <source>
        <dbReference type="Proteomes" id="UP001476798"/>
    </source>
</evidence>
<reference evidence="1 2" key="1">
    <citation type="submission" date="2021-06" db="EMBL/GenBank/DDBJ databases">
        <authorList>
            <person name="Palmer J.M."/>
        </authorList>
    </citation>
    <scope>NUCLEOTIDE SEQUENCE [LARGE SCALE GENOMIC DNA]</scope>
    <source>
        <strain evidence="1 2">GA_2019</strain>
        <tissue evidence="1">Muscle</tissue>
    </source>
</reference>
<evidence type="ECO:0000313" key="1">
    <source>
        <dbReference type="EMBL" id="MEQ2165254.1"/>
    </source>
</evidence>
<comment type="caution">
    <text evidence="1">The sequence shown here is derived from an EMBL/GenBank/DDBJ whole genome shotgun (WGS) entry which is preliminary data.</text>
</comment>
<keyword evidence="2" id="KW-1185">Reference proteome</keyword>
<dbReference type="EMBL" id="JAHRIO010021075">
    <property type="protein sequence ID" value="MEQ2165254.1"/>
    <property type="molecule type" value="Genomic_DNA"/>
</dbReference>
<proteinExistence type="predicted"/>
<name>A0ABV0N2X0_9TELE</name>